<reference evidence="1" key="1">
    <citation type="submission" date="2020-11" db="EMBL/GenBank/DDBJ databases">
        <authorList>
            <person name="Tran Van P."/>
        </authorList>
    </citation>
    <scope>NUCLEOTIDE SEQUENCE</scope>
</reference>
<organism evidence="1">
    <name type="scientific">Timema poppense</name>
    <name type="common">Walking stick</name>
    <dbReference type="NCBI Taxonomy" id="170557"/>
    <lineage>
        <taxon>Eukaryota</taxon>
        <taxon>Metazoa</taxon>
        <taxon>Ecdysozoa</taxon>
        <taxon>Arthropoda</taxon>
        <taxon>Hexapoda</taxon>
        <taxon>Insecta</taxon>
        <taxon>Pterygota</taxon>
        <taxon>Neoptera</taxon>
        <taxon>Polyneoptera</taxon>
        <taxon>Phasmatodea</taxon>
        <taxon>Timematodea</taxon>
        <taxon>Timematoidea</taxon>
        <taxon>Timematidae</taxon>
        <taxon>Timema</taxon>
    </lineage>
</organism>
<gene>
    <name evidence="1" type="ORF">TPSB3V08_LOCUS14214</name>
</gene>
<accession>A0A7R9HIK5</accession>
<sequence>MNIMVQSTDWASVRVGEREIERKREREGLMSGWLKDYSYKCQPIDYSDNPIALRVFFVLRKKNNHDIVPPSVPSHLDACLQLGWSEVPPRYCMVLPRVW</sequence>
<proteinExistence type="predicted"/>
<name>A0A7R9HIK5_TIMPO</name>
<dbReference type="EMBL" id="OD037403">
    <property type="protein sequence ID" value="CAD7420799.1"/>
    <property type="molecule type" value="Genomic_DNA"/>
</dbReference>
<evidence type="ECO:0000313" key="1">
    <source>
        <dbReference type="EMBL" id="CAD7420799.1"/>
    </source>
</evidence>
<protein>
    <submittedName>
        <fullName evidence="1">Uncharacterized protein</fullName>
    </submittedName>
</protein>
<dbReference type="AlphaFoldDB" id="A0A7R9HIK5"/>